<keyword evidence="4" id="KW-0460">Magnesium</keyword>
<name>A0AAE4FU95_9CYAN</name>
<accession>A0AAE4FU95</accession>
<comment type="cofactor">
    <cofactor evidence="1">
        <name>Mg(2+)</name>
        <dbReference type="ChEBI" id="CHEBI:18420"/>
    </cofactor>
</comment>
<comment type="similarity">
    <text evidence="2">Belongs to the HAD-like hydrolase superfamily. CbbY/CbbZ/Gph/YieH family.</text>
</comment>
<comment type="caution">
    <text evidence="5">The sequence shown here is derived from an EMBL/GenBank/DDBJ whole genome shotgun (WGS) entry which is preliminary data.</text>
</comment>
<dbReference type="GO" id="GO:0003824">
    <property type="term" value="F:catalytic activity"/>
    <property type="evidence" value="ECO:0007669"/>
    <property type="project" value="UniProtKB-ARBA"/>
</dbReference>
<organism evidence="5 6">
    <name type="scientific">Pseudocalidococcus azoricus BACA0444</name>
    <dbReference type="NCBI Taxonomy" id="2918990"/>
    <lineage>
        <taxon>Bacteria</taxon>
        <taxon>Bacillati</taxon>
        <taxon>Cyanobacteriota</taxon>
        <taxon>Cyanophyceae</taxon>
        <taxon>Acaryochloridales</taxon>
        <taxon>Thermosynechococcaceae</taxon>
        <taxon>Pseudocalidococcus</taxon>
        <taxon>Pseudocalidococcus azoricus</taxon>
    </lineage>
</organism>
<dbReference type="EMBL" id="JAVMIP010000031">
    <property type="protein sequence ID" value="MDS3862458.1"/>
    <property type="molecule type" value="Genomic_DNA"/>
</dbReference>
<dbReference type="PANTHER" id="PTHR46193">
    <property type="entry name" value="6-PHOSPHOGLUCONATE PHOSPHATASE"/>
    <property type="match status" value="1"/>
</dbReference>
<dbReference type="InterPro" id="IPR036412">
    <property type="entry name" value="HAD-like_sf"/>
</dbReference>
<evidence type="ECO:0000313" key="5">
    <source>
        <dbReference type="EMBL" id="MDS3862458.1"/>
    </source>
</evidence>
<dbReference type="SFLD" id="SFLDG01129">
    <property type="entry name" value="C1.5:_HAD__Beta-PGM__Phosphata"/>
    <property type="match status" value="1"/>
</dbReference>
<dbReference type="InterPro" id="IPR006439">
    <property type="entry name" value="HAD-SF_hydro_IA"/>
</dbReference>
<proteinExistence type="inferred from homology"/>
<dbReference type="RefSeq" id="WP_322879662.1">
    <property type="nucleotide sequence ID" value="NZ_JAVMIP010000031.1"/>
</dbReference>
<gene>
    <name evidence="5" type="ORF">RIF25_16805</name>
</gene>
<protein>
    <submittedName>
        <fullName evidence="5">HAD family phosphatase</fullName>
    </submittedName>
</protein>
<dbReference type="NCBIfam" id="TIGR01549">
    <property type="entry name" value="HAD-SF-IA-v1"/>
    <property type="match status" value="1"/>
</dbReference>
<dbReference type="Pfam" id="PF00702">
    <property type="entry name" value="Hydrolase"/>
    <property type="match status" value="1"/>
</dbReference>
<dbReference type="AlphaFoldDB" id="A0AAE4FU95"/>
<keyword evidence="6" id="KW-1185">Reference proteome</keyword>
<reference evidence="6" key="1">
    <citation type="submission" date="2023-07" db="EMBL/GenBank/DDBJ databases">
        <authorList>
            <person name="Luz R."/>
            <person name="Cordeiro R."/>
            <person name="Fonseca A."/>
            <person name="Goncalves V."/>
        </authorList>
    </citation>
    <scope>NUCLEOTIDE SEQUENCE [LARGE SCALE GENOMIC DNA]</scope>
    <source>
        <strain evidence="6">BACA0444</strain>
    </source>
</reference>
<dbReference type="PANTHER" id="PTHR46193:SF21">
    <property type="entry name" value="SLL1138 PROTEIN"/>
    <property type="match status" value="1"/>
</dbReference>
<dbReference type="SFLD" id="SFLDS00003">
    <property type="entry name" value="Haloacid_Dehalogenase"/>
    <property type="match status" value="1"/>
</dbReference>
<dbReference type="GO" id="GO:0046872">
    <property type="term" value="F:metal ion binding"/>
    <property type="evidence" value="ECO:0007669"/>
    <property type="project" value="UniProtKB-KW"/>
</dbReference>
<evidence type="ECO:0000256" key="4">
    <source>
        <dbReference type="ARBA" id="ARBA00022842"/>
    </source>
</evidence>
<dbReference type="NCBIfam" id="TIGR01509">
    <property type="entry name" value="HAD-SF-IA-v3"/>
    <property type="match status" value="1"/>
</dbReference>
<dbReference type="InterPro" id="IPR023198">
    <property type="entry name" value="PGP-like_dom2"/>
</dbReference>
<sequence>MGLGAVLFDFNGVIIDDEAIHARLIADILLSENLRPQADEYQQFCLGRSDRDCLDNVLSRRGRYVNGAYLDKLLGQKSQAYQAELSQLTPLPLFPGVVEFIQQLIAADIKLGLVTGSIRTEVELILGRAGLRDYFSVVVTADQITVGKPDPSGYLLALDQLQTQFPGLDLTPPHCLVIEDTFMGIEAARRAGLPVLGIAHTFPFHMLQRRCNWVIDRFEELDLTYVQQVYAQKQELKASA</sequence>
<evidence type="ECO:0000256" key="2">
    <source>
        <dbReference type="ARBA" id="ARBA00006171"/>
    </source>
</evidence>
<dbReference type="InterPro" id="IPR051600">
    <property type="entry name" value="Beta-PGM-like"/>
</dbReference>
<evidence type="ECO:0000313" key="6">
    <source>
        <dbReference type="Proteomes" id="UP001268256"/>
    </source>
</evidence>
<dbReference type="Gene3D" id="1.10.150.240">
    <property type="entry name" value="Putative phosphatase, domain 2"/>
    <property type="match status" value="1"/>
</dbReference>
<dbReference type="SUPFAM" id="SSF56784">
    <property type="entry name" value="HAD-like"/>
    <property type="match status" value="1"/>
</dbReference>
<dbReference type="SFLD" id="SFLDG01135">
    <property type="entry name" value="C1.5.6:_HAD__Beta-PGM__Phospha"/>
    <property type="match status" value="1"/>
</dbReference>
<evidence type="ECO:0000256" key="1">
    <source>
        <dbReference type="ARBA" id="ARBA00001946"/>
    </source>
</evidence>
<dbReference type="InterPro" id="IPR023214">
    <property type="entry name" value="HAD_sf"/>
</dbReference>
<dbReference type="Proteomes" id="UP001268256">
    <property type="component" value="Unassembled WGS sequence"/>
</dbReference>
<keyword evidence="3" id="KW-0479">Metal-binding</keyword>
<dbReference type="Gene3D" id="3.40.50.1000">
    <property type="entry name" value="HAD superfamily/HAD-like"/>
    <property type="match status" value="1"/>
</dbReference>
<evidence type="ECO:0000256" key="3">
    <source>
        <dbReference type="ARBA" id="ARBA00022723"/>
    </source>
</evidence>